<dbReference type="OrthoDB" id="8560674at2"/>
<gene>
    <name evidence="2" type="ORF">GX576_12695</name>
</gene>
<evidence type="ECO:0000313" key="3">
    <source>
        <dbReference type="Proteomes" id="UP000536534"/>
    </source>
</evidence>
<dbReference type="AlphaFoldDB" id="A0A7X7LXL5"/>
<name>A0A7X7LXL5_9RHOO</name>
<feature type="chain" id="PRO_5031216868" description="Protein NosL" evidence="1">
    <location>
        <begin position="28"/>
        <end position="164"/>
    </location>
</feature>
<organism evidence="2 3">
    <name type="scientific">Thauera phenolivorans</name>
    <dbReference type="NCBI Taxonomy" id="1792543"/>
    <lineage>
        <taxon>Bacteria</taxon>
        <taxon>Pseudomonadati</taxon>
        <taxon>Pseudomonadota</taxon>
        <taxon>Betaproteobacteria</taxon>
        <taxon>Rhodocyclales</taxon>
        <taxon>Zoogloeaceae</taxon>
        <taxon>Thauera</taxon>
    </lineage>
</organism>
<dbReference type="Proteomes" id="UP000536534">
    <property type="component" value="Unassembled WGS sequence"/>
</dbReference>
<sequence>MCNTRKRRFIGQVGVAGLLLTPLAATLAGCASESWPEGMKPIAWDRDACVRCNMRIADHRFAAELRGGPKDVTFKFDDVGCLVFWLEEQRARFPWMDDASTRMWVAAFESPGRNEMTWLDPRQAAYIAKRSPMRYDLAASSGPGPDTPSLSYAEMRRKTLARGK</sequence>
<evidence type="ECO:0008006" key="4">
    <source>
        <dbReference type="Google" id="ProtNLM"/>
    </source>
</evidence>
<evidence type="ECO:0000313" key="2">
    <source>
        <dbReference type="EMBL" id="NLF55230.1"/>
    </source>
</evidence>
<keyword evidence="1" id="KW-0732">Signal</keyword>
<reference evidence="2 3" key="1">
    <citation type="journal article" date="2020" name="Biotechnol. Biofuels">
        <title>New insights from the biogas microbiome by comprehensive genome-resolved metagenomics of nearly 1600 species originating from multiple anaerobic digesters.</title>
        <authorList>
            <person name="Campanaro S."/>
            <person name="Treu L."/>
            <person name="Rodriguez-R L.M."/>
            <person name="Kovalovszki A."/>
            <person name="Ziels R.M."/>
            <person name="Maus I."/>
            <person name="Zhu X."/>
            <person name="Kougias P.G."/>
            <person name="Basile A."/>
            <person name="Luo G."/>
            <person name="Schluter A."/>
            <person name="Konstantinidis K.T."/>
            <person name="Angelidaki I."/>
        </authorList>
    </citation>
    <scope>NUCLEOTIDE SEQUENCE [LARGE SCALE GENOMIC DNA]</scope>
    <source>
        <strain evidence="2">AS06rmzACSIP_256</strain>
    </source>
</reference>
<protein>
    <recommendedName>
        <fullName evidence="4">Protein NosL</fullName>
    </recommendedName>
</protein>
<feature type="signal peptide" evidence="1">
    <location>
        <begin position="1"/>
        <end position="27"/>
    </location>
</feature>
<proteinExistence type="predicted"/>
<dbReference type="PROSITE" id="PS51257">
    <property type="entry name" value="PROKAR_LIPOPROTEIN"/>
    <property type="match status" value="1"/>
</dbReference>
<dbReference type="EMBL" id="JAAYYV010000351">
    <property type="protein sequence ID" value="NLF55230.1"/>
    <property type="molecule type" value="Genomic_DNA"/>
</dbReference>
<comment type="caution">
    <text evidence="2">The sequence shown here is derived from an EMBL/GenBank/DDBJ whole genome shotgun (WGS) entry which is preliminary data.</text>
</comment>
<accession>A0A7X7LXL5</accession>
<dbReference type="RefSeq" id="WP_068809290.1">
    <property type="nucleotide sequence ID" value="NZ_MBFM01000005.1"/>
</dbReference>
<evidence type="ECO:0000256" key="1">
    <source>
        <dbReference type="SAM" id="SignalP"/>
    </source>
</evidence>